<comment type="caution">
    <text evidence="14">The sequence shown here is derived from an EMBL/GenBank/DDBJ whole genome shotgun (WGS) entry which is preliminary data.</text>
</comment>
<dbReference type="EMBL" id="BMIG01000004">
    <property type="protein sequence ID" value="GGA94638.1"/>
    <property type="molecule type" value="Genomic_DNA"/>
</dbReference>
<evidence type="ECO:0000256" key="5">
    <source>
        <dbReference type="ARBA" id="ARBA00022679"/>
    </source>
</evidence>
<evidence type="ECO:0000256" key="2">
    <source>
        <dbReference type="ARBA" id="ARBA00004370"/>
    </source>
</evidence>
<dbReference type="AlphaFoldDB" id="A0A916SG42"/>
<dbReference type="Pfam" id="PF08521">
    <property type="entry name" value="2CSK_N"/>
    <property type="match status" value="1"/>
</dbReference>
<dbReference type="PANTHER" id="PTHR45436">
    <property type="entry name" value="SENSOR HISTIDINE KINASE YKOH"/>
    <property type="match status" value="1"/>
</dbReference>
<evidence type="ECO:0000313" key="15">
    <source>
        <dbReference type="Proteomes" id="UP000620596"/>
    </source>
</evidence>
<dbReference type="InterPro" id="IPR005467">
    <property type="entry name" value="His_kinase_dom"/>
</dbReference>
<keyword evidence="15" id="KW-1185">Reference proteome</keyword>
<accession>A0A916SG42</accession>
<evidence type="ECO:0000256" key="11">
    <source>
        <dbReference type="SAM" id="Phobius"/>
    </source>
</evidence>
<dbReference type="InterPro" id="IPR003660">
    <property type="entry name" value="HAMP_dom"/>
</dbReference>
<dbReference type="SUPFAM" id="SSF55874">
    <property type="entry name" value="ATPase domain of HSP90 chaperone/DNA topoisomerase II/histidine kinase"/>
    <property type="match status" value="1"/>
</dbReference>
<dbReference type="GO" id="GO:0000155">
    <property type="term" value="F:phosphorelay sensor kinase activity"/>
    <property type="evidence" value="ECO:0007669"/>
    <property type="project" value="InterPro"/>
</dbReference>
<gene>
    <name evidence="14" type="ORF">GCM10011496_14630</name>
</gene>
<dbReference type="Gene3D" id="3.30.565.10">
    <property type="entry name" value="Histidine kinase-like ATPase, C-terminal domain"/>
    <property type="match status" value="1"/>
</dbReference>
<evidence type="ECO:0000256" key="1">
    <source>
        <dbReference type="ARBA" id="ARBA00000085"/>
    </source>
</evidence>
<keyword evidence="4" id="KW-0597">Phosphoprotein</keyword>
<dbReference type="CDD" id="cd00082">
    <property type="entry name" value="HisKA"/>
    <property type="match status" value="1"/>
</dbReference>
<keyword evidence="8 11" id="KW-1133">Transmembrane helix</keyword>
<evidence type="ECO:0000256" key="3">
    <source>
        <dbReference type="ARBA" id="ARBA00012438"/>
    </source>
</evidence>
<dbReference type="InterPro" id="IPR003661">
    <property type="entry name" value="HisK_dim/P_dom"/>
</dbReference>
<organism evidence="14 15">
    <name type="scientific">Polaromonas eurypsychrophila</name>
    <dbReference type="NCBI Taxonomy" id="1614635"/>
    <lineage>
        <taxon>Bacteria</taxon>
        <taxon>Pseudomonadati</taxon>
        <taxon>Pseudomonadota</taxon>
        <taxon>Betaproteobacteria</taxon>
        <taxon>Burkholderiales</taxon>
        <taxon>Comamonadaceae</taxon>
        <taxon>Polaromonas</taxon>
    </lineage>
</organism>
<dbReference type="Proteomes" id="UP000620596">
    <property type="component" value="Unassembled WGS sequence"/>
</dbReference>
<keyword evidence="10 11" id="KW-0472">Membrane</keyword>
<dbReference type="SMART" id="SM00387">
    <property type="entry name" value="HATPase_c"/>
    <property type="match status" value="1"/>
</dbReference>
<dbReference type="InterPro" id="IPR004358">
    <property type="entry name" value="Sig_transdc_His_kin-like_C"/>
</dbReference>
<evidence type="ECO:0000259" key="12">
    <source>
        <dbReference type="PROSITE" id="PS50109"/>
    </source>
</evidence>
<evidence type="ECO:0000256" key="7">
    <source>
        <dbReference type="ARBA" id="ARBA00022777"/>
    </source>
</evidence>
<evidence type="ECO:0000313" key="14">
    <source>
        <dbReference type="EMBL" id="GGA94638.1"/>
    </source>
</evidence>
<dbReference type="PRINTS" id="PR00344">
    <property type="entry name" value="BCTRLSENSOR"/>
</dbReference>
<dbReference type="SMART" id="SM00388">
    <property type="entry name" value="HisKA"/>
    <property type="match status" value="1"/>
</dbReference>
<keyword evidence="6 11" id="KW-0812">Transmembrane</keyword>
<dbReference type="SUPFAM" id="SSF47384">
    <property type="entry name" value="Homodimeric domain of signal transducing histidine kinase"/>
    <property type="match status" value="1"/>
</dbReference>
<keyword evidence="7" id="KW-0418">Kinase</keyword>
<sequence>MSQPPGAAPADSAASQLVPGEGQPLALPAAMRSGLQRRLLLLLLLPLSLFALISVYFDYQAAGNAALQQDQQLRRLIPLLADSVLAPGEPGAGPVMMLAPQIEEFIKGNAGFSGFRVSDSDGNFLVGETWISAVVPTSREPEFHSMEENGVTYRIAVQRIRTVAGELILQLADGSDARQQWVRSVLFKVLLPNLMLVLAAGLAVNWAVTRALRPLLDLKDAVERRSPRDLSAIDPRTTPAEVQPLVDSLNRLFALVNDQAEGQRRFVADAAHQLRTPLAGLQAQVEAWAQAAGAPAAGGQLTLSAEKITALRSATRRTSQLANQLLALSRVDASGMASQPRQRVDLKDLCESVLALHLDAAAAKRIDLGLEVTFAQVSGYEWLLRELLGNLVDNAVKYTPAGGTVTLRCGQQHSPAGGQAQVFLEVEDDGPGIPAAERARVLERFYRVQGAAGEGNGLGLAIADEIARLHEAQLLLEPALAAQHNGLRVRMVMNLTV</sequence>
<dbReference type="PROSITE" id="PS50885">
    <property type="entry name" value="HAMP"/>
    <property type="match status" value="1"/>
</dbReference>
<dbReference type="PROSITE" id="PS50109">
    <property type="entry name" value="HIS_KIN"/>
    <property type="match status" value="1"/>
</dbReference>
<reference evidence="14" key="2">
    <citation type="submission" date="2020-09" db="EMBL/GenBank/DDBJ databases">
        <authorList>
            <person name="Sun Q."/>
            <person name="Zhou Y."/>
        </authorList>
    </citation>
    <scope>NUCLEOTIDE SEQUENCE</scope>
    <source>
        <strain evidence="14">CGMCC 1.15322</strain>
    </source>
</reference>
<feature type="domain" description="HAMP" evidence="13">
    <location>
        <begin position="209"/>
        <end position="261"/>
    </location>
</feature>
<dbReference type="Pfam" id="PF00512">
    <property type="entry name" value="HisKA"/>
    <property type="match status" value="1"/>
</dbReference>
<evidence type="ECO:0000256" key="6">
    <source>
        <dbReference type="ARBA" id="ARBA00022692"/>
    </source>
</evidence>
<name>A0A916SG42_9BURK</name>
<evidence type="ECO:0000256" key="8">
    <source>
        <dbReference type="ARBA" id="ARBA00022989"/>
    </source>
</evidence>
<dbReference type="InterPro" id="IPR036097">
    <property type="entry name" value="HisK_dim/P_sf"/>
</dbReference>
<dbReference type="Gene3D" id="1.10.287.130">
    <property type="match status" value="1"/>
</dbReference>
<dbReference type="GO" id="GO:0016020">
    <property type="term" value="C:membrane"/>
    <property type="evidence" value="ECO:0007669"/>
    <property type="project" value="UniProtKB-SubCell"/>
</dbReference>
<keyword evidence="9" id="KW-0902">Two-component regulatory system</keyword>
<evidence type="ECO:0000256" key="10">
    <source>
        <dbReference type="ARBA" id="ARBA00023136"/>
    </source>
</evidence>
<dbReference type="InterPro" id="IPR003594">
    <property type="entry name" value="HATPase_dom"/>
</dbReference>
<feature type="transmembrane region" description="Helical" evidence="11">
    <location>
        <begin position="185"/>
        <end position="208"/>
    </location>
</feature>
<dbReference type="Pfam" id="PF02518">
    <property type="entry name" value="HATPase_c"/>
    <property type="match status" value="1"/>
</dbReference>
<dbReference type="InterPro" id="IPR036890">
    <property type="entry name" value="HATPase_C_sf"/>
</dbReference>
<dbReference type="InterPro" id="IPR013727">
    <property type="entry name" value="2CSK_N"/>
</dbReference>
<evidence type="ECO:0000256" key="9">
    <source>
        <dbReference type="ARBA" id="ARBA00023012"/>
    </source>
</evidence>
<evidence type="ECO:0000259" key="13">
    <source>
        <dbReference type="PROSITE" id="PS50885"/>
    </source>
</evidence>
<dbReference type="PANTHER" id="PTHR45436:SF5">
    <property type="entry name" value="SENSOR HISTIDINE KINASE TRCS"/>
    <property type="match status" value="1"/>
</dbReference>
<dbReference type="InterPro" id="IPR050428">
    <property type="entry name" value="TCS_sensor_his_kinase"/>
</dbReference>
<reference evidence="14" key="1">
    <citation type="journal article" date="2014" name="Int. J. Syst. Evol. Microbiol.">
        <title>Complete genome sequence of Corynebacterium casei LMG S-19264T (=DSM 44701T), isolated from a smear-ripened cheese.</title>
        <authorList>
            <consortium name="US DOE Joint Genome Institute (JGI-PGF)"/>
            <person name="Walter F."/>
            <person name="Albersmeier A."/>
            <person name="Kalinowski J."/>
            <person name="Ruckert C."/>
        </authorList>
    </citation>
    <scope>NUCLEOTIDE SEQUENCE</scope>
    <source>
        <strain evidence="14">CGMCC 1.15322</strain>
    </source>
</reference>
<feature type="transmembrane region" description="Helical" evidence="11">
    <location>
        <begin position="39"/>
        <end position="57"/>
    </location>
</feature>
<dbReference type="EC" id="2.7.13.3" evidence="3"/>
<comment type="subcellular location">
    <subcellularLocation>
        <location evidence="2">Membrane</location>
    </subcellularLocation>
</comment>
<comment type="catalytic activity">
    <reaction evidence="1">
        <text>ATP + protein L-histidine = ADP + protein N-phospho-L-histidine.</text>
        <dbReference type="EC" id="2.7.13.3"/>
    </reaction>
</comment>
<evidence type="ECO:0000256" key="4">
    <source>
        <dbReference type="ARBA" id="ARBA00022553"/>
    </source>
</evidence>
<keyword evidence="5" id="KW-0808">Transferase</keyword>
<protein>
    <recommendedName>
        <fullName evidence="3">histidine kinase</fullName>
        <ecNumber evidence="3">2.7.13.3</ecNumber>
    </recommendedName>
</protein>
<feature type="domain" description="Histidine kinase" evidence="12">
    <location>
        <begin position="269"/>
        <end position="497"/>
    </location>
</feature>
<proteinExistence type="predicted"/>